<dbReference type="EMBL" id="AUPL01003674">
    <property type="protein sequence ID" value="ESL08620.1"/>
    <property type="molecule type" value="Genomic_DNA"/>
</dbReference>
<dbReference type="InterPro" id="IPR050817">
    <property type="entry name" value="DjlA_DnaK_co-chaperone"/>
</dbReference>
<dbReference type="SMART" id="SM00271">
    <property type="entry name" value="DnaJ"/>
    <property type="match status" value="1"/>
</dbReference>
<feature type="compositionally biased region" description="Low complexity" evidence="1">
    <location>
        <begin position="124"/>
        <end position="134"/>
    </location>
</feature>
<dbReference type="Pfam" id="PF00226">
    <property type="entry name" value="DnaJ"/>
    <property type="match status" value="1"/>
</dbReference>
<name>A0A061J2T9_TRYRA</name>
<dbReference type="Gene3D" id="1.10.287.110">
    <property type="entry name" value="DnaJ domain"/>
    <property type="match status" value="1"/>
</dbReference>
<dbReference type="CDD" id="cd06257">
    <property type="entry name" value="DnaJ"/>
    <property type="match status" value="1"/>
</dbReference>
<reference evidence="3 4" key="1">
    <citation type="submission" date="2013-07" db="EMBL/GenBank/DDBJ databases">
        <authorList>
            <person name="Stoco P.H."/>
            <person name="Wagner G."/>
            <person name="Gerber A."/>
            <person name="Zaha A."/>
            <person name="Thompson C."/>
            <person name="Bartholomeu D.C."/>
            <person name="Luckemeyer D.D."/>
            <person name="Bahia D."/>
            <person name="Loreto E."/>
            <person name="Prestes E.B."/>
            <person name="Lima F.M."/>
            <person name="Rodrigues-Luiz G."/>
            <person name="Vallejo G.A."/>
            <person name="Filho J.F."/>
            <person name="Monteiro K.M."/>
            <person name="Tyler K.M."/>
            <person name="de Almeida L.G."/>
            <person name="Ortiz M.F."/>
            <person name="Siervo M.A."/>
            <person name="de Moraes M.H."/>
            <person name="Cunha O.L."/>
            <person name="Mendonca-Neto R."/>
            <person name="Silva R."/>
            <person name="Teixeira S.M."/>
            <person name="Murta S.M."/>
            <person name="Sincero T.C."/>
            <person name="Mendes T.A."/>
            <person name="Urmenyi T.P."/>
            <person name="Silva V.G."/>
            <person name="da Rocha W.D."/>
            <person name="Andersson B."/>
            <person name="Romanha A.J."/>
            <person name="Steindel M."/>
            <person name="de Vasconcelos A.T."/>
            <person name="Grisard E.C."/>
        </authorList>
    </citation>
    <scope>NUCLEOTIDE SEQUENCE [LARGE SCALE GENOMIC DNA]</scope>
    <source>
        <strain evidence="3 4">SC58</strain>
    </source>
</reference>
<organism evidence="3 4">
    <name type="scientific">Trypanosoma rangeli SC58</name>
    <dbReference type="NCBI Taxonomy" id="429131"/>
    <lineage>
        <taxon>Eukaryota</taxon>
        <taxon>Discoba</taxon>
        <taxon>Euglenozoa</taxon>
        <taxon>Kinetoplastea</taxon>
        <taxon>Metakinetoplastina</taxon>
        <taxon>Trypanosomatida</taxon>
        <taxon>Trypanosomatidae</taxon>
        <taxon>Trypanosoma</taxon>
        <taxon>Herpetosoma</taxon>
    </lineage>
</organism>
<gene>
    <name evidence="3" type="ORF">TRSC58_03674</name>
</gene>
<dbReference type="AlphaFoldDB" id="A0A061J2T9"/>
<comment type="caution">
    <text evidence="3">The sequence shown here is derived from an EMBL/GenBank/DDBJ whole genome shotgun (WGS) entry which is preliminary data.</text>
</comment>
<dbReference type="VEuPathDB" id="TriTrypDB:TRSC58_03674"/>
<evidence type="ECO:0000256" key="1">
    <source>
        <dbReference type="SAM" id="MobiDB-lite"/>
    </source>
</evidence>
<dbReference type="PRINTS" id="PR00625">
    <property type="entry name" value="JDOMAIN"/>
</dbReference>
<dbReference type="PROSITE" id="PS50076">
    <property type="entry name" value="DNAJ_2"/>
    <property type="match status" value="1"/>
</dbReference>
<dbReference type="SUPFAM" id="SSF46565">
    <property type="entry name" value="Chaperone J-domain"/>
    <property type="match status" value="1"/>
</dbReference>
<accession>A0A061J2T9</accession>
<evidence type="ECO:0000313" key="3">
    <source>
        <dbReference type="EMBL" id="ESL08620.1"/>
    </source>
</evidence>
<protein>
    <submittedName>
        <fullName evidence="3">DnaJ chaperone protein</fullName>
    </submittedName>
</protein>
<dbReference type="InterPro" id="IPR036869">
    <property type="entry name" value="J_dom_sf"/>
</dbReference>
<evidence type="ECO:0000313" key="4">
    <source>
        <dbReference type="Proteomes" id="UP000031737"/>
    </source>
</evidence>
<dbReference type="InterPro" id="IPR001623">
    <property type="entry name" value="DnaJ_domain"/>
</dbReference>
<dbReference type="Proteomes" id="UP000031737">
    <property type="component" value="Unassembled WGS sequence"/>
</dbReference>
<keyword evidence="4" id="KW-1185">Reference proteome</keyword>
<dbReference type="OrthoDB" id="10250354at2759"/>
<feature type="region of interest" description="Disordered" evidence="1">
    <location>
        <begin position="85"/>
        <end position="137"/>
    </location>
</feature>
<dbReference type="PANTHER" id="PTHR24074">
    <property type="entry name" value="CO-CHAPERONE PROTEIN DJLA"/>
    <property type="match status" value="1"/>
</dbReference>
<proteinExistence type="predicted"/>
<feature type="domain" description="J" evidence="2">
    <location>
        <begin position="205"/>
        <end position="272"/>
    </location>
</feature>
<evidence type="ECO:0000259" key="2">
    <source>
        <dbReference type="PROSITE" id="PS50076"/>
    </source>
</evidence>
<sequence length="292" mass="32162">MGLDDIDECAPPYKGKLVMGEREEVLKGKPVKKGNGSSGLSVPVQFGDLFGGPVFSNNATVASSGSVVVGGVKLGSSAPCHELSDPWAWTSSTSKQQGQQQNPHPLENNISAASNDPLDVFFTSSPPSAQPPSSVVQTQNLPKNLLDFSQPAERIRYSDEHSLLEAFENQGKGRRTDVRDGPSLAALSQGSSNNVVKARLLKIMNYYDILGVTRDATEEQIRQKYKRKALELHPDRVGRSQTPEEMELFKVMTKAQEVLCDAEERAKYDEELRCSNVCESDEARWLFHLRPQ</sequence>